<keyword evidence="1" id="KW-0560">Oxidoreductase</keyword>
<dbReference type="KEGG" id="abri:DFR85_14345"/>
<dbReference type="Proteomes" id="UP000248044">
    <property type="component" value="Chromosome"/>
</dbReference>
<protein>
    <submittedName>
        <fullName evidence="1">Toluene monooxygenase</fullName>
    </submittedName>
</protein>
<evidence type="ECO:0000313" key="2">
    <source>
        <dbReference type="Proteomes" id="UP000248044"/>
    </source>
</evidence>
<organism evidence="1 2">
    <name type="scientific">Acidianus brierleyi</name>
    <dbReference type="NCBI Taxonomy" id="41673"/>
    <lineage>
        <taxon>Archaea</taxon>
        <taxon>Thermoproteota</taxon>
        <taxon>Thermoprotei</taxon>
        <taxon>Sulfolobales</taxon>
        <taxon>Sulfolobaceae</taxon>
        <taxon>Acidianus</taxon>
    </lineage>
</organism>
<name>A0A2U9II38_9CREN</name>
<gene>
    <name evidence="1" type="ORF">DFR85_14345</name>
</gene>
<dbReference type="RefSeq" id="WP_110271472.1">
    <property type="nucleotide sequence ID" value="NZ_CP029289.2"/>
</dbReference>
<proteinExistence type="predicted"/>
<dbReference type="OrthoDB" id="35949at2157"/>
<reference evidence="1 2" key="1">
    <citation type="submission" date="2018-05" db="EMBL/GenBank/DDBJ databases">
        <title>Complete Genome Sequences of Extremely Thermoacidophilic, Metal-Mobilizing Type-Strain Members of the Archaeal Family Sulfolobaceae: Acidianus brierleyi DSM-1651T, Acidianus sulfidivorans DSM-18786T, Metallosphaera hakonensis DSM-7519T, and Metallosphaera prunae DSM-10039T.</title>
        <authorList>
            <person name="Counts J.A."/>
            <person name="Kelly R.M."/>
        </authorList>
    </citation>
    <scope>NUCLEOTIDE SEQUENCE [LARGE SCALE GENOMIC DNA]</scope>
    <source>
        <strain evidence="1 2">DSM 1651</strain>
    </source>
</reference>
<dbReference type="AlphaFoldDB" id="A0A2U9II38"/>
<sequence length="114" mass="12887">MSEELTIENILNKYELTIDKLPPDIVGPVLTKDEIAFAVIEAIAADNPSNFIGVIDRGSYIRVVGERKLILNKDTLERVAGEEIRFPGEIEVRMSAFAGKIEVRGDHIMWYLER</sequence>
<dbReference type="SUPFAM" id="SSF56029">
    <property type="entry name" value="Monooxygenase (hydroxylase) regulatory protein"/>
    <property type="match status" value="1"/>
</dbReference>
<keyword evidence="1" id="KW-0503">Monooxygenase</keyword>
<dbReference type="Pfam" id="PF02406">
    <property type="entry name" value="MmoB_DmpM"/>
    <property type="match status" value="1"/>
</dbReference>
<keyword evidence="2" id="KW-1185">Reference proteome</keyword>
<dbReference type="InterPro" id="IPR036889">
    <property type="entry name" value="mOase_MmoB_DmpM_sf"/>
</dbReference>
<dbReference type="EMBL" id="CP029289">
    <property type="protein sequence ID" value="AWR95594.1"/>
    <property type="molecule type" value="Genomic_DNA"/>
</dbReference>
<dbReference type="InterPro" id="IPR003454">
    <property type="entry name" value="MOase_MmoB_DmpM"/>
</dbReference>
<dbReference type="GO" id="GO:0004497">
    <property type="term" value="F:monooxygenase activity"/>
    <property type="evidence" value="ECO:0007669"/>
    <property type="project" value="UniProtKB-KW"/>
</dbReference>
<evidence type="ECO:0000313" key="1">
    <source>
        <dbReference type="EMBL" id="AWR95594.1"/>
    </source>
</evidence>
<accession>A0A2U9II38</accession>
<dbReference type="Gene3D" id="3.90.56.10">
    <property type="entry name" value="Monooxygenase component MmoB/DmpM"/>
    <property type="match status" value="1"/>
</dbReference>
<dbReference type="GeneID" id="36833359"/>